<evidence type="ECO:0000313" key="1">
    <source>
        <dbReference type="EMBL" id="KGF29985.1"/>
    </source>
</evidence>
<dbReference type="RefSeq" id="WP_036868599.1">
    <property type="nucleotide sequence ID" value="NZ_JRNJ01000022.1"/>
</dbReference>
<dbReference type="Proteomes" id="UP000029533">
    <property type="component" value="Unassembled WGS sequence"/>
</dbReference>
<sequence length="196" mass="22929">MHRISDYLYFKACCRVFCSTAVATFLLFGCEKPYTDLETSTKHHQSHSGDKKGTDSLNTQREIFLFKNDTASFYVASLELYPLQYDDISRLYQSVCRRISPYRLPTKNEALLLRCHTLPNGWWGGKRCLCVDNIGDRGYETQTFYSFRWGGGVITPIGIRTQYAIKPIRTQRFTSKEQSHSIDINEKWKHNYYIDF</sequence>
<comment type="caution">
    <text evidence="1">The sequence shown here is derived from an EMBL/GenBank/DDBJ whole genome shotgun (WGS) entry which is preliminary data.</text>
</comment>
<dbReference type="AlphaFoldDB" id="A0AAW3FHC5"/>
<evidence type="ECO:0008006" key="3">
    <source>
        <dbReference type="Google" id="ProtNLM"/>
    </source>
</evidence>
<name>A0AAW3FHC5_9BACT</name>
<reference evidence="1 2" key="1">
    <citation type="submission" date="2014-07" db="EMBL/GenBank/DDBJ databases">
        <authorList>
            <person name="McCorrison J."/>
            <person name="Sanka R."/>
            <person name="Torralba M."/>
            <person name="Gillis M."/>
            <person name="Haft D.H."/>
            <person name="Methe B."/>
            <person name="Sutton G."/>
            <person name="Nelson K.E."/>
        </authorList>
    </citation>
    <scope>NUCLEOTIDE SEQUENCE [LARGE SCALE GENOMIC DNA]</scope>
    <source>
        <strain evidence="1 2">DNF00424</strain>
    </source>
</reference>
<accession>A0AAW3FHC5</accession>
<protein>
    <recommendedName>
        <fullName evidence="3">Lipoprotein</fullName>
    </recommendedName>
</protein>
<proteinExistence type="predicted"/>
<organism evidence="1 2">
    <name type="scientific">Prevotella histicola JCM 15637 = DNF00424</name>
    <dbReference type="NCBI Taxonomy" id="1236504"/>
    <lineage>
        <taxon>Bacteria</taxon>
        <taxon>Pseudomonadati</taxon>
        <taxon>Bacteroidota</taxon>
        <taxon>Bacteroidia</taxon>
        <taxon>Bacteroidales</taxon>
        <taxon>Prevotellaceae</taxon>
        <taxon>Prevotella</taxon>
    </lineage>
</organism>
<dbReference type="PROSITE" id="PS51257">
    <property type="entry name" value="PROKAR_LIPOPROTEIN"/>
    <property type="match status" value="1"/>
</dbReference>
<dbReference type="EMBL" id="JRNJ01000022">
    <property type="protein sequence ID" value="KGF29985.1"/>
    <property type="molecule type" value="Genomic_DNA"/>
</dbReference>
<gene>
    <name evidence="1" type="ORF">HMPREF2132_02100</name>
</gene>
<evidence type="ECO:0000313" key="2">
    <source>
        <dbReference type="Proteomes" id="UP000029533"/>
    </source>
</evidence>